<feature type="transmembrane region" description="Helical" evidence="4">
    <location>
        <begin position="315"/>
        <end position="334"/>
    </location>
</feature>
<dbReference type="InterPro" id="IPR004089">
    <property type="entry name" value="MCPsignal_dom"/>
</dbReference>
<dbReference type="Gene3D" id="1.10.287.950">
    <property type="entry name" value="Methyl-accepting chemotaxis protein"/>
    <property type="match status" value="1"/>
</dbReference>
<dbReference type="PANTHER" id="PTHR32089">
    <property type="entry name" value="METHYL-ACCEPTING CHEMOTAXIS PROTEIN MCPB"/>
    <property type="match status" value="1"/>
</dbReference>
<feature type="domain" description="Methyl-accepting transducer" evidence="5">
    <location>
        <begin position="433"/>
        <end position="669"/>
    </location>
</feature>
<dbReference type="CDD" id="cd06225">
    <property type="entry name" value="HAMP"/>
    <property type="match status" value="1"/>
</dbReference>
<organism evidence="7 8">
    <name type="scientific">Clostridium beijerinckii</name>
    <name type="common">Clostridium MP</name>
    <dbReference type="NCBI Taxonomy" id="1520"/>
    <lineage>
        <taxon>Bacteria</taxon>
        <taxon>Bacillati</taxon>
        <taxon>Bacillota</taxon>
        <taxon>Clostridia</taxon>
        <taxon>Eubacteriales</taxon>
        <taxon>Clostridiaceae</taxon>
        <taxon>Clostridium</taxon>
    </lineage>
</organism>
<dbReference type="KEGG" id="cbei:LF65_05736"/>
<dbReference type="SMART" id="SM00283">
    <property type="entry name" value="MA"/>
    <property type="match status" value="1"/>
</dbReference>
<evidence type="ECO:0000256" key="3">
    <source>
        <dbReference type="PROSITE-ProRule" id="PRU00284"/>
    </source>
</evidence>
<gene>
    <name evidence="7" type="ORF">LF65_05736</name>
</gene>
<name>A0A0B5QN35_CLOBE</name>
<evidence type="ECO:0000313" key="8">
    <source>
        <dbReference type="Proteomes" id="UP000031866"/>
    </source>
</evidence>
<dbReference type="CDD" id="cd11386">
    <property type="entry name" value="MCP_signal"/>
    <property type="match status" value="1"/>
</dbReference>
<reference evidence="8" key="1">
    <citation type="submission" date="2014-12" db="EMBL/GenBank/DDBJ databases">
        <title>Genome sequence of Clostridium beijerinckii strain 59B.</title>
        <authorList>
            <person name="Little G.T."/>
            <person name="Minton N.P."/>
        </authorList>
    </citation>
    <scope>NUCLEOTIDE SEQUENCE [LARGE SCALE GENOMIC DNA]</scope>
    <source>
        <strain evidence="8">59B</strain>
    </source>
</reference>
<evidence type="ECO:0000256" key="4">
    <source>
        <dbReference type="SAM" id="Phobius"/>
    </source>
</evidence>
<dbReference type="Pfam" id="PF00672">
    <property type="entry name" value="HAMP"/>
    <property type="match status" value="1"/>
</dbReference>
<dbReference type="InterPro" id="IPR003660">
    <property type="entry name" value="HAMP_dom"/>
</dbReference>
<evidence type="ECO:0000256" key="2">
    <source>
        <dbReference type="ARBA" id="ARBA00029447"/>
    </source>
</evidence>
<keyword evidence="4" id="KW-1133">Transmembrane helix</keyword>
<dbReference type="EMBL" id="CP010086">
    <property type="protein sequence ID" value="AJH02241.1"/>
    <property type="molecule type" value="Genomic_DNA"/>
</dbReference>
<keyword evidence="4" id="KW-0812">Transmembrane</keyword>
<evidence type="ECO:0000256" key="1">
    <source>
        <dbReference type="ARBA" id="ARBA00023224"/>
    </source>
</evidence>
<keyword evidence="4" id="KW-0472">Membrane</keyword>
<sequence>MSLKLKYLLNRNLKEHSEKVFEGISNGRKKALDNWFNDKWAQLENIKNSLVALEDNDNIVCNYLIETVKKHEDFCEIFVLDEKGIVSVSSCKEHIGLDMSDLPNLKAGLEGRPLMYGPYIDKRTLHTDISNKKFADDVTLMFSSTCKNHSNQIRILCCRTLNDDMSNVIQDEDTHIYKDSGDNYLFMVKTSRDIKPGTAISRSRFEDNTFTLGENLKDGVKTKSWGTVRIKEHTEFEIIFNDPATSKLHRGVENTIRNGENLDCWPGYPDYRHIMVGGKGTLIKPPNCDEVWGMMCEGDIAEIYNFQSINLKMPISISIISAILIAVNFIAIKLSPNNSIFTSIAMWIILSLFSLLISKRMISSPLSRTINILQDIAEGEGNLTKRVEKMSSDEIGELSRWFNKFINNQMSMLYRVKRSAKTTKKSVNIVSNITSEVKNGMGVIENTVITLLENSKDQNLVFQNTKNKFSDITASIQEMDSLILEVSGIVEETNESAASAQSISKEVLSNMEDLEKTIENTVESISTLQGYSQEISEVINVIRNISKQTQLLALNASIEAARAGESGKGFSVVAEEISKLALETESATKSISNVINQVQKQTQATFEYAEDINTKVDISTASVKESIQSFDHINDDVNIIANAMQSISEITSTQSQSVGDVMNNVSTMADKIEQSTENSSNKSEESLYMVKKILLEIRQLKQATDVLEYSSDNLNEMVGSFKLK</sequence>
<dbReference type="PANTHER" id="PTHR32089:SF112">
    <property type="entry name" value="LYSOZYME-LIKE PROTEIN-RELATED"/>
    <property type="match status" value="1"/>
</dbReference>
<dbReference type="RefSeq" id="WP_041900750.1">
    <property type="nucleotide sequence ID" value="NZ_CP010086.2"/>
</dbReference>
<dbReference type="Gene3D" id="6.10.340.10">
    <property type="match status" value="1"/>
</dbReference>
<dbReference type="Proteomes" id="UP000031866">
    <property type="component" value="Chromosome"/>
</dbReference>
<proteinExistence type="inferred from homology"/>
<dbReference type="STRING" id="1520.LF65_05736"/>
<dbReference type="Pfam" id="PF00015">
    <property type="entry name" value="MCPsignal"/>
    <property type="match status" value="1"/>
</dbReference>
<dbReference type="GO" id="GO:0016020">
    <property type="term" value="C:membrane"/>
    <property type="evidence" value="ECO:0007669"/>
    <property type="project" value="InterPro"/>
</dbReference>
<dbReference type="PROSITE" id="PS50885">
    <property type="entry name" value="HAMP"/>
    <property type="match status" value="1"/>
</dbReference>
<comment type="similarity">
    <text evidence="2">Belongs to the methyl-accepting chemotaxis (MCP) protein family.</text>
</comment>
<evidence type="ECO:0000259" key="6">
    <source>
        <dbReference type="PROSITE" id="PS50885"/>
    </source>
</evidence>
<feature type="transmembrane region" description="Helical" evidence="4">
    <location>
        <begin position="340"/>
        <end position="358"/>
    </location>
</feature>
<dbReference type="SUPFAM" id="SSF58104">
    <property type="entry name" value="Methyl-accepting chemotaxis protein (MCP) signaling domain"/>
    <property type="match status" value="1"/>
</dbReference>
<dbReference type="AlphaFoldDB" id="A0A0B5QN35"/>
<dbReference type="OrthoDB" id="2489132at2"/>
<dbReference type="PROSITE" id="PS50111">
    <property type="entry name" value="CHEMOTAXIS_TRANSDUC_2"/>
    <property type="match status" value="1"/>
</dbReference>
<dbReference type="GO" id="GO:0007165">
    <property type="term" value="P:signal transduction"/>
    <property type="evidence" value="ECO:0007669"/>
    <property type="project" value="UniProtKB-KW"/>
</dbReference>
<feature type="domain" description="HAMP" evidence="6">
    <location>
        <begin position="360"/>
        <end position="414"/>
    </location>
</feature>
<evidence type="ECO:0000313" key="7">
    <source>
        <dbReference type="EMBL" id="AJH02241.1"/>
    </source>
</evidence>
<accession>A0A0B5QN35</accession>
<protein>
    <submittedName>
        <fullName evidence="7">Chemotaxis protein</fullName>
    </submittedName>
</protein>
<evidence type="ECO:0000259" key="5">
    <source>
        <dbReference type="PROSITE" id="PS50111"/>
    </source>
</evidence>
<keyword evidence="1 3" id="KW-0807">Transducer</keyword>